<name>A0A0K1XEJ9_9GAMM</name>
<sequence length="127" mass="13740">MTLAYWCVLIVMLLPLVAAASAKLLGKMPASDNHDPRAFLDQVTGKAKRANNAQLNSHEIAPFFAAAIIIAQQIGQMAQSTIDVLAISFVISRVLYLIAYIADWASLRSLIWLAGLGLLISLFVLST</sequence>
<dbReference type="PANTHER" id="PTHR35371:SF1">
    <property type="entry name" value="BLR7753 PROTEIN"/>
    <property type="match status" value="1"/>
</dbReference>
<dbReference type="EMBL" id="CP012365">
    <property type="protein sequence ID" value="AKX59588.1"/>
    <property type="molecule type" value="Genomic_DNA"/>
</dbReference>
<dbReference type="GO" id="GO:0016020">
    <property type="term" value="C:membrane"/>
    <property type="evidence" value="ECO:0007669"/>
    <property type="project" value="UniProtKB-SubCell"/>
</dbReference>
<protein>
    <submittedName>
        <fullName evidence="7">MAPEG family protein</fullName>
    </submittedName>
</protein>
<dbReference type="PATRIC" id="fig|1698449.3.peg.1277"/>
<dbReference type="EMBL" id="JACANB010000009">
    <property type="protein sequence ID" value="MDM1697176.1"/>
    <property type="molecule type" value="Genomic_DNA"/>
</dbReference>
<evidence type="ECO:0000256" key="1">
    <source>
        <dbReference type="ARBA" id="ARBA00004370"/>
    </source>
</evidence>
<gene>
    <name evidence="6" type="ORF">AKN88_06340</name>
    <name evidence="7" type="ORF">HX099_10980</name>
</gene>
<reference evidence="6 8" key="1">
    <citation type="journal article" date="2015" name="Genome Announc.">
        <title>Genome Sequences of Oblitimonas alkaliphila gen. nov. sp. nov. (Proposed), a Novel Bacterium of the Pseudomonadaceae Family.</title>
        <authorList>
            <person name="Lauer A.C."/>
            <person name="Nicholson A.C."/>
            <person name="Humrighouse B.W."/>
            <person name="Emery B."/>
            <person name="Drobish A."/>
            <person name="Juieng P."/>
            <person name="Loparev V."/>
            <person name="McQuiston J.R."/>
        </authorList>
    </citation>
    <scope>NUCLEOTIDE SEQUENCE [LARGE SCALE GENOMIC DNA]</scope>
    <source>
        <strain evidence="6 8">E5571</strain>
    </source>
</reference>
<comment type="subcellular location">
    <subcellularLocation>
        <location evidence="1">Membrane</location>
    </subcellularLocation>
</comment>
<dbReference type="Gene3D" id="1.20.120.550">
    <property type="entry name" value="Membrane associated eicosanoid/glutathione metabolism-like domain"/>
    <property type="match status" value="1"/>
</dbReference>
<evidence type="ECO:0000313" key="8">
    <source>
        <dbReference type="Proteomes" id="UP000063953"/>
    </source>
</evidence>
<evidence type="ECO:0000256" key="3">
    <source>
        <dbReference type="ARBA" id="ARBA00022989"/>
    </source>
</evidence>
<proteinExistence type="predicted"/>
<dbReference type="AlphaFoldDB" id="A0A0K1XEJ9"/>
<organism evidence="6 8">
    <name type="scientific">Thiopseudomonas alkaliphila</name>
    <dbReference type="NCBI Taxonomy" id="1697053"/>
    <lineage>
        <taxon>Bacteria</taxon>
        <taxon>Pseudomonadati</taxon>
        <taxon>Pseudomonadota</taxon>
        <taxon>Gammaproteobacteria</taxon>
        <taxon>Pseudomonadales</taxon>
        <taxon>Pseudomonadaceae</taxon>
        <taxon>Thiopseudomonas</taxon>
    </lineage>
</organism>
<feature type="transmembrane region" description="Helical" evidence="5">
    <location>
        <begin position="84"/>
        <end position="102"/>
    </location>
</feature>
<evidence type="ECO:0000256" key="5">
    <source>
        <dbReference type="SAM" id="Phobius"/>
    </source>
</evidence>
<reference evidence="7" key="2">
    <citation type="submission" date="2020-06" db="EMBL/GenBank/DDBJ databases">
        <authorList>
            <person name="Dong N."/>
        </authorList>
    </citation>
    <scope>NUCLEOTIDE SEQUENCE</scope>
    <source>
        <strain evidence="7">DF46-2-2</strain>
    </source>
</reference>
<keyword evidence="8" id="KW-1185">Reference proteome</keyword>
<dbReference type="Proteomes" id="UP000063953">
    <property type="component" value="Chromosome"/>
</dbReference>
<dbReference type="SUPFAM" id="SSF161084">
    <property type="entry name" value="MAPEG domain-like"/>
    <property type="match status" value="1"/>
</dbReference>
<dbReference type="STRING" id="1697053.AKN87_08720"/>
<keyword evidence="4 5" id="KW-0472">Membrane</keyword>
<keyword evidence="3 5" id="KW-1133">Transmembrane helix</keyword>
<feature type="transmembrane region" description="Helical" evidence="5">
    <location>
        <begin position="109"/>
        <end position="126"/>
    </location>
</feature>
<dbReference type="PANTHER" id="PTHR35371">
    <property type="entry name" value="INNER MEMBRANE PROTEIN"/>
    <property type="match status" value="1"/>
</dbReference>
<dbReference type="Proteomes" id="UP001173465">
    <property type="component" value="Unassembled WGS sequence"/>
</dbReference>
<evidence type="ECO:0000313" key="7">
    <source>
        <dbReference type="EMBL" id="MDM1697176.1"/>
    </source>
</evidence>
<evidence type="ECO:0000313" key="6">
    <source>
        <dbReference type="EMBL" id="AKX59588.1"/>
    </source>
</evidence>
<evidence type="ECO:0000256" key="2">
    <source>
        <dbReference type="ARBA" id="ARBA00022692"/>
    </source>
</evidence>
<keyword evidence="2 5" id="KW-0812">Transmembrane</keyword>
<evidence type="ECO:0000256" key="4">
    <source>
        <dbReference type="ARBA" id="ARBA00023136"/>
    </source>
</evidence>
<dbReference type="RefSeq" id="WP_053100755.1">
    <property type="nucleotide sequence ID" value="NZ_CP012365.1"/>
</dbReference>
<dbReference type="InterPro" id="IPR023352">
    <property type="entry name" value="MAPEG-like_dom_sf"/>
</dbReference>
<reference evidence="7" key="3">
    <citation type="journal article" date="2022" name="Sci. Total Environ.">
        <title>Prevalence, transmission, and molecular epidemiology of tet(X)-positive bacteria among humans, animals, and environmental niches in China: An epidemiological, and genomic-based study.</title>
        <authorList>
            <person name="Dong N."/>
            <person name="Zeng Y."/>
            <person name="Cai C."/>
            <person name="Sun C."/>
            <person name="Lu J."/>
            <person name="Liu C."/>
            <person name="Zhou H."/>
            <person name="Sun Q."/>
            <person name="Shu L."/>
            <person name="Wang H."/>
            <person name="Wang Y."/>
            <person name="Wang S."/>
            <person name="Wu C."/>
            <person name="Chan E.W."/>
            <person name="Chen G."/>
            <person name="Shen Z."/>
            <person name="Chen S."/>
            <person name="Zhang R."/>
        </authorList>
    </citation>
    <scope>NUCLEOTIDE SEQUENCE</scope>
    <source>
        <strain evidence="7">DF46-2-2</strain>
    </source>
</reference>
<dbReference type="InterPro" id="IPR001129">
    <property type="entry name" value="Membr-assoc_MAPEG"/>
</dbReference>
<accession>A0A0K1XEJ9</accession>
<dbReference type="Pfam" id="PF01124">
    <property type="entry name" value="MAPEG"/>
    <property type="match status" value="1"/>
</dbReference>